<dbReference type="InterPro" id="IPR009057">
    <property type="entry name" value="Homeodomain-like_sf"/>
</dbReference>
<feature type="domain" description="Sleeping Beauty transposase HTH" evidence="2">
    <location>
        <begin position="23"/>
        <end position="74"/>
    </location>
</feature>
<name>A0A8C4NIR9_EPTBU</name>
<dbReference type="GeneTree" id="ENSGT01140000282498"/>
<dbReference type="Pfam" id="PF01498">
    <property type="entry name" value="HTH_Tnp_Tc3_2"/>
    <property type="match status" value="1"/>
</dbReference>
<dbReference type="AlphaFoldDB" id="A0A8C4NIR9"/>
<dbReference type="InterPro" id="IPR002492">
    <property type="entry name" value="Transposase_Tc1-like"/>
</dbReference>
<dbReference type="GO" id="GO:0003677">
    <property type="term" value="F:DNA binding"/>
    <property type="evidence" value="ECO:0007669"/>
    <property type="project" value="InterPro"/>
</dbReference>
<dbReference type="PANTHER" id="PTHR23022:SF135">
    <property type="entry name" value="SI:DKEY-77F5.3"/>
    <property type="match status" value="1"/>
</dbReference>
<dbReference type="Ensembl" id="ENSEBUT00000006995.1">
    <property type="protein sequence ID" value="ENSEBUP00000006538.1"/>
    <property type="gene ID" value="ENSEBUG00000004328.1"/>
</dbReference>
<evidence type="ECO:0000259" key="2">
    <source>
        <dbReference type="Pfam" id="PF25787"/>
    </source>
</evidence>
<proteinExistence type="predicted"/>
<accession>A0A8C4NIR9</accession>
<dbReference type="Proteomes" id="UP000694388">
    <property type="component" value="Unplaced"/>
</dbReference>
<reference evidence="3" key="2">
    <citation type="submission" date="2025-09" db="UniProtKB">
        <authorList>
            <consortium name="Ensembl"/>
        </authorList>
    </citation>
    <scope>IDENTIFICATION</scope>
</reference>
<organism evidence="3 4">
    <name type="scientific">Eptatretus burgeri</name>
    <name type="common">Inshore hagfish</name>
    <dbReference type="NCBI Taxonomy" id="7764"/>
    <lineage>
        <taxon>Eukaryota</taxon>
        <taxon>Metazoa</taxon>
        <taxon>Chordata</taxon>
        <taxon>Craniata</taxon>
        <taxon>Vertebrata</taxon>
        <taxon>Cyclostomata</taxon>
        <taxon>Myxini</taxon>
        <taxon>Myxiniformes</taxon>
        <taxon>Myxinidae</taxon>
        <taxon>Eptatretinae</taxon>
        <taxon>Eptatretus</taxon>
    </lineage>
</organism>
<dbReference type="InterPro" id="IPR036397">
    <property type="entry name" value="RNaseH_sf"/>
</dbReference>
<dbReference type="Gene3D" id="1.10.10.10">
    <property type="entry name" value="Winged helix-like DNA-binding domain superfamily/Winged helix DNA-binding domain"/>
    <property type="match status" value="1"/>
</dbReference>
<sequence length="314" mass="36302">MHKLCSSTSESGLHHTGLWKYVMPRSNEISEDLRKIFVDAHRSGKGYITVSKDFGLYQSTVMQVVYKWKQFNTIVTLSRSDRPTKITPRARLIIIQEITKNPRIMSKDLQASLELGNVSVHESTIKKTRNKNGVHGKIARRKPLHSKKNIAPCLKFAKDHLDNPEGWWKNVLWTDESKVELFGLNEKHYVWQKPNTAFQHKNLIPTMKCGGGSIMVWGCFAVSGSRWLAIIDGTMNSGLYQQILQENVRVSVRELKLNRKWVVQQDNDPKHTSESTAEWLKQKRYCFFFLFFFAYLVKARMRANTQCIARWGGA</sequence>
<evidence type="ECO:0008006" key="5">
    <source>
        <dbReference type="Google" id="ProtNLM"/>
    </source>
</evidence>
<dbReference type="OMA" id="RIEILWH"/>
<dbReference type="InterPro" id="IPR036388">
    <property type="entry name" value="WH-like_DNA-bd_sf"/>
</dbReference>
<dbReference type="PANTHER" id="PTHR23022">
    <property type="entry name" value="TRANSPOSABLE ELEMENT-RELATED"/>
    <property type="match status" value="1"/>
</dbReference>
<dbReference type="Pfam" id="PF25787">
    <property type="entry name" value="HTH_SB"/>
    <property type="match status" value="1"/>
</dbReference>
<dbReference type="GO" id="GO:0006313">
    <property type="term" value="P:DNA transposition"/>
    <property type="evidence" value="ECO:0007669"/>
    <property type="project" value="InterPro"/>
</dbReference>
<reference evidence="3" key="1">
    <citation type="submission" date="2025-08" db="UniProtKB">
        <authorList>
            <consortium name="Ensembl"/>
        </authorList>
    </citation>
    <scope>IDENTIFICATION</scope>
</reference>
<keyword evidence="4" id="KW-1185">Reference proteome</keyword>
<evidence type="ECO:0000313" key="4">
    <source>
        <dbReference type="Proteomes" id="UP000694388"/>
    </source>
</evidence>
<evidence type="ECO:0000313" key="3">
    <source>
        <dbReference type="Ensembl" id="ENSEBUP00000006538.1"/>
    </source>
</evidence>
<dbReference type="Gene3D" id="3.30.420.10">
    <property type="entry name" value="Ribonuclease H-like superfamily/Ribonuclease H"/>
    <property type="match status" value="1"/>
</dbReference>
<evidence type="ECO:0000259" key="1">
    <source>
        <dbReference type="Pfam" id="PF01498"/>
    </source>
</evidence>
<protein>
    <recommendedName>
        <fullName evidence="5">Transposase</fullName>
    </recommendedName>
</protein>
<dbReference type="SUPFAM" id="SSF46689">
    <property type="entry name" value="Homeodomain-like"/>
    <property type="match status" value="1"/>
</dbReference>
<dbReference type="InterPro" id="IPR057667">
    <property type="entry name" value="HTH_SB"/>
</dbReference>
<dbReference type="GO" id="GO:0015074">
    <property type="term" value="P:DNA integration"/>
    <property type="evidence" value="ECO:0007669"/>
    <property type="project" value="InterPro"/>
</dbReference>
<feature type="domain" description="Transposase Tc1-like" evidence="1">
    <location>
        <begin position="94"/>
        <end position="162"/>
    </location>
</feature>
<dbReference type="InterPro" id="IPR052338">
    <property type="entry name" value="Transposase_5"/>
</dbReference>